<comment type="caution">
    <text evidence="1">The sequence shown here is derived from an EMBL/GenBank/DDBJ whole genome shotgun (WGS) entry which is preliminary data.</text>
</comment>
<evidence type="ECO:0008006" key="3">
    <source>
        <dbReference type="Google" id="ProtNLM"/>
    </source>
</evidence>
<dbReference type="Pfam" id="PF13177">
    <property type="entry name" value="DNA_pol3_delta2"/>
    <property type="match status" value="1"/>
</dbReference>
<sequence length="226" mass="25290">MLSLLIVGGTKEQRKNKALDIAKGLSSSFDTSIIDTQESAGIDTVRTLNQKLTHRPFESSHQSIILLEAQNLTIEAQNAFLKSLEETSPSAQIILTAATSESLLSTVASRCQKIELPTQGEETSPEDWRLFKNFLKSSLYDQYQGSDKLDLEGWLALWRKILLATIGLEKIPLFSKTSPDAVLRYIRLINKLRSLQKRRAAPRLLKTILILEAPKIMIRDGGLTKN</sequence>
<dbReference type="STRING" id="1802591.A2113_03075"/>
<evidence type="ECO:0000313" key="1">
    <source>
        <dbReference type="EMBL" id="OGY22234.1"/>
    </source>
</evidence>
<dbReference type="GO" id="GO:0006261">
    <property type="term" value="P:DNA-templated DNA replication"/>
    <property type="evidence" value="ECO:0007669"/>
    <property type="project" value="TreeGrafter"/>
</dbReference>
<dbReference type="SUPFAM" id="SSF52540">
    <property type="entry name" value="P-loop containing nucleoside triphosphate hydrolases"/>
    <property type="match status" value="1"/>
</dbReference>
<dbReference type="AlphaFoldDB" id="A0A1G1W3R9"/>
<organism evidence="1 2">
    <name type="scientific">Candidatus Woykebacteria bacterium GWA1_44_8</name>
    <dbReference type="NCBI Taxonomy" id="1802591"/>
    <lineage>
        <taxon>Bacteria</taxon>
        <taxon>Candidatus Woykeibacteriota</taxon>
    </lineage>
</organism>
<dbReference type="InterPro" id="IPR027417">
    <property type="entry name" value="P-loop_NTPase"/>
</dbReference>
<dbReference type="EMBL" id="MHCN01000007">
    <property type="protein sequence ID" value="OGY22234.1"/>
    <property type="molecule type" value="Genomic_DNA"/>
</dbReference>
<dbReference type="Gene3D" id="3.40.50.300">
    <property type="entry name" value="P-loop containing nucleotide triphosphate hydrolases"/>
    <property type="match status" value="1"/>
</dbReference>
<dbReference type="PANTHER" id="PTHR11669">
    <property type="entry name" value="REPLICATION FACTOR C / DNA POLYMERASE III GAMMA-TAU SUBUNIT"/>
    <property type="match status" value="1"/>
</dbReference>
<evidence type="ECO:0000313" key="2">
    <source>
        <dbReference type="Proteomes" id="UP000176299"/>
    </source>
</evidence>
<dbReference type="Proteomes" id="UP000176299">
    <property type="component" value="Unassembled WGS sequence"/>
</dbReference>
<accession>A0A1G1W3R9</accession>
<dbReference type="PANTHER" id="PTHR11669:SF8">
    <property type="entry name" value="DNA POLYMERASE III SUBUNIT DELTA"/>
    <property type="match status" value="1"/>
</dbReference>
<proteinExistence type="predicted"/>
<gene>
    <name evidence="1" type="ORF">A2113_03075</name>
</gene>
<reference evidence="1 2" key="1">
    <citation type="journal article" date="2016" name="Nat. Commun.">
        <title>Thousands of microbial genomes shed light on interconnected biogeochemical processes in an aquifer system.</title>
        <authorList>
            <person name="Anantharaman K."/>
            <person name="Brown C.T."/>
            <person name="Hug L.A."/>
            <person name="Sharon I."/>
            <person name="Castelle C.J."/>
            <person name="Probst A.J."/>
            <person name="Thomas B.C."/>
            <person name="Singh A."/>
            <person name="Wilkins M.J."/>
            <person name="Karaoz U."/>
            <person name="Brodie E.L."/>
            <person name="Williams K.H."/>
            <person name="Hubbard S.S."/>
            <person name="Banfield J.F."/>
        </authorList>
    </citation>
    <scope>NUCLEOTIDE SEQUENCE [LARGE SCALE GENOMIC DNA]</scope>
</reference>
<dbReference type="InterPro" id="IPR050238">
    <property type="entry name" value="DNA_Rep/Repair_Clamp_Loader"/>
</dbReference>
<protein>
    <recommendedName>
        <fullName evidence="3">Polymerase III, delta prime subunit protein</fullName>
    </recommendedName>
</protein>
<name>A0A1G1W3R9_9BACT</name>